<keyword evidence="1" id="KW-0969">Cilium</keyword>
<reference evidence="2" key="1">
    <citation type="submission" date="2015-10" db="EMBL/GenBank/DDBJ databases">
        <title>Genome of Paenibacillus bovis sp. nov.</title>
        <authorList>
            <person name="Wu Z."/>
            <person name="Gao C."/>
            <person name="Liu Z."/>
            <person name="Zheng H."/>
        </authorList>
    </citation>
    <scope>NUCLEOTIDE SEQUENCE [LARGE SCALE GENOMIC DNA]</scope>
    <source>
        <strain evidence="2">BD3526</strain>
    </source>
</reference>
<dbReference type="RefSeq" id="WP_060536530.1">
    <property type="nucleotide sequence ID" value="NZ_CP013023.1"/>
</dbReference>
<keyword evidence="1" id="KW-0966">Cell projection</keyword>
<dbReference type="InterPro" id="IPR001387">
    <property type="entry name" value="Cro/C1-type_HTH"/>
</dbReference>
<dbReference type="KEGG" id="pbv:AR543_22540"/>
<dbReference type="EMBL" id="CP013023">
    <property type="protein sequence ID" value="ANF98495.1"/>
    <property type="molecule type" value="Genomic_DNA"/>
</dbReference>
<organism evidence="1 2">
    <name type="scientific">Paenibacillus bovis</name>
    <dbReference type="NCBI Taxonomy" id="1616788"/>
    <lineage>
        <taxon>Bacteria</taxon>
        <taxon>Bacillati</taxon>
        <taxon>Bacillota</taxon>
        <taxon>Bacilli</taxon>
        <taxon>Bacillales</taxon>
        <taxon>Paenibacillaceae</taxon>
        <taxon>Paenibacillus</taxon>
    </lineage>
</organism>
<reference evidence="1 2" key="2">
    <citation type="journal article" date="2016" name="Int. J. Syst. Evol. Microbiol.">
        <title>Paenibacillus bovis sp. nov., isolated from raw yak (Bos grunniens) milk.</title>
        <authorList>
            <person name="Gao C."/>
            <person name="Han J."/>
            <person name="Liu Z."/>
            <person name="Xu X."/>
            <person name="Hang F."/>
            <person name="Wu Z."/>
        </authorList>
    </citation>
    <scope>NUCLEOTIDE SEQUENCE [LARGE SCALE GENOMIC DNA]</scope>
    <source>
        <strain evidence="1 2">BD3526</strain>
    </source>
</reference>
<dbReference type="Proteomes" id="UP000078148">
    <property type="component" value="Chromosome"/>
</dbReference>
<dbReference type="AlphaFoldDB" id="A0A172ZLH0"/>
<keyword evidence="1" id="KW-0282">Flagellum</keyword>
<dbReference type="STRING" id="1616788.AR543_22540"/>
<sequence>MNLANCPQCGKLYVANLRGMCGNCIKDIDQQYERCNQYLRENRGTTITELSEAVDVSIKQISTFIREGRISIANAPNMGYACEVCGTPIRENNMCEPCRTRLTKDIRNAYQDDAAAKETNNTSHGAYRIVDKYRNN</sequence>
<evidence type="ECO:0000313" key="1">
    <source>
        <dbReference type="EMBL" id="ANF98495.1"/>
    </source>
</evidence>
<protein>
    <submittedName>
        <fullName evidence="1">Flagellar protein</fullName>
    </submittedName>
</protein>
<dbReference type="InterPro" id="IPR022258">
    <property type="entry name" value="Flagellar_operon_YvyF"/>
</dbReference>
<name>A0A172ZLH0_9BACL</name>
<dbReference type="NCBIfam" id="TIGR03826">
    <property type="entry name" value="YvyF"/>
    <property type="match status" value="1"/>
</dbReference>
<gene>
    <name evidence="1" type="ORF">AR543_22540</name>
</gene>
<evidence type="ECO:0000313" key="2">
    <source>
        <dbReference type="Proteomes" id="UP000078148"/>
    </source>
</evidence>
<proteinExistence type="predicted"/>
<accession>A0A172ZLH0</accession>
<dbReference type="CDD" id="cd00093">
    <property type="entry name" value="HTH_XRE"/>
    <property type="match status" value="1"/>
</dbReference>
<dbReference type="OrthoDB" id="1739831at2"/>
<keyword evidence="2" id="KW-1185">Reference proteome</keyword>